<dbReference type="InterPro" id="IPR014008">
    <property type="entry name" value="Cbl_synth_MTase_CbiT"/>
</dbReference>
<dbReference type="InterPro" id="IPR035996">
    <property type="entry name" value="4pyrrol_Methylase_sf"/>
</dbReference>
<evidence type="ECO:0000313" key="8">
    <source>
        <dbReference type="Proteomes" id="UP000009047"/>
    </source>
</evidence>
<feature type="domain" description="Tetrapyrrole methylase" evidence="6">
    <location>
        <begin position="4"/>
        <end position="185"/>
    </location>
</feature>
<accession>E1QJS8</accession>
<dbReference type="HOGENOM" id="CLU_031955_1_2_7"/>
<evidence type="ECO:0000256" key="5">
    <source>
        <dbReference type="ARBA" id="ARBA00022691"/>
    </source>
</evidence>
<dbReference type="PANTHER" id="PTHR43182">
    <property type="entry name" value="COBALT-PRECORRIN-6B C(15)-METHYLTRANSFERASE (DECARBOXYLATING)"/>
    <property type="match status" value="1"/>
</dbReference>
<dbReference type="EMBL" id="CP002085">
    <property type="protein sequence ID" value="ADK85821.1"/>
    <property type="molecule type" value="Genomic_DNA"/>
</dbReference>
<dbReference type="GO" id="GO:0032259">
    <property type="term" value="P:methylation"/>
    <property type="evidence" value="ECO:0007669"/>
    <property type="project" value="UniProtKB-KW"/>
</dbReference>
<dbReference type="InterPro" id="IPR014777">
    <property type="entry name" value="4pyrrole_Mease_sub1"/>
</dbReference>
<dbReference type="InterPro" id="IPR012818">
    <property type="entry name" value="CbiE"/>
</dbReference>
<dbReference type="PANTHER" id="PTHR43182:SF1">
    <property type="entry name" value="COBALT-PRECORRIN-7 C(5)-METHYLTRANSFERASE"/>
    <property type="match status" value="1"/>
</dbReference>
<dbReference type="SUPFAM" id="SSF53335">
    <property type="entry name" value="S-adenosyl-L-methionine-dependent methyltransferases"/>
    <property type="match status" value="1"/>
</dbReference>
<name>E1QJS8_DESB2</name>
<dbReference type="Gene3D" id="3.40.1010.10">
    <property type="entry name" value="Cobalt-precorrin-4 Transmethylase, Domain 1"/>
    <property type="match status" value="1"/>
</dbReference>
<dbReference type="Pfam" id="PF00590">
    <property type="entry name" value="TP_methylase"/>
    <property type="match status" value="1"/>
</dbReference>
<keyword evidence="3 7" id="KW-0489">Methyltransferase</keyword>
<dbReference type="eggNOG" id="COG2241">
    <property type="taxonomic scope" value="Bacteria"/>
</dbReference>
<evidence type="ECO:0000256" key="4">
    <source>
        <dbReference type="ARBA" id="ARBA00022679"/>
    </source>
</evidence>
<dbReference type="eggNOG" id="COG2242">
    <property type="taxonomic scope" value="Bacteria"/>
</dbReference>
<proteinExistence type="predicted"/>
<keyword evidence="2" id="KW-0169">Cobalamin biosynthesis</keyword>
<dbReference type="InterPro" id="IPR006365">
    <property type="entry name" value="Cbl_synth_CobL"/>
</dbReference>
<keyword evidence="5" id="KW-0949">S-adenosyl-L-methionine</keyword>
<keyword evidence="4 7" id="KW-0808">Transferase</keyword>
<organism evidence="7 8">
    <name type="scientific">Desulfarculus baarsii (strain ATCC 33931 / DSM 2075 / LMG 7858 / VKM B-1802 / 2st14)</name>
    <dbReference type="NCBI Taxonomy" id="644282"/>
    <lineage>
        <taxon>Bacteria</taxon>
        <taxon>Pseudomonadati</taxon>
        <taxon>Thermodesulfobacteriota</taxon>
        <taxon>Desulfarculia</taxon>
        <taxon>Desulfarculales</taxon>
        <taxon>Desulfarculaceae</taxon>
        <taxon>Desulfarculus</taxon>
    </lineage>
</organism>
<dbReference type="AlphaFoldDB" id="E1QJS8"/>
<evidence type="ECO:0000256" key="3">
    <source>
        <dbReference type="ARBA" id="ARBA00022603"/>
    </source>
</evidence>
<sequence length="407" mass="42554">MIPVLVIGLGLGPDDLSPRLRELVDHAQVLAGGRRLLAYFPEHPGRRIELTGGLEPWLDQVQAAAQSMPVAVLASGDPGFHGVATALIRRLGREMVRIQPNVTAMQGACARLGLPWGAAVHVSLHAADAEALPRLWTALGQSDLVVVYPGPTLDPTRLAVMLAERGQDSWRVNVLENLGAADERLCSFARASEAAGVFGPLCVVVLERVGPRPPAPTIGAPETAYQSDGGLITKAEVRAVALAKLALGPKLTLWDVGAGSGSVGLEAASLMPGGTVWAVERDPRRVAMIRANRARHGLAMLEAIEGQAPEALADLPRPDRVFIGGGGPRLEAIIAACAARLAPGGLIVVSAVLGGSIEAARRALARAGLDVDETFVQICRGQAVAGQTMLKALNPVWLLRGRADGEK</sequence>
<dbReference type="NCBIfam" id="TIGR02467">
    <property type="entry name" value="CbiE"/>
    <property type="match status" value="1"/>
</dbReference>
<evidence type="ECO:0000256" key="2">
    <source>
        <dbReference type="ARBA" id="ARBA00022573"/>
    </source>
</evidence>
<dbReference type="InterPro" id="IPR050714">
    <property type="entry name" value="Cobalamin_biosynth_MTase"/>
</dbReference>
<evidence type="ECO:0000256" key="1">
    <source>
        <dbReference type="ARBA" id="ARBA00004953"/>
    </source>
</evidence>
<dbReference type="GO" id="GO:0009236">
    <property type="term" value="P:cobalamin biosynthetic process"/>
    <property type="evidence" value="ECO:0007669"/>
    <property type="project" value="UniProtKB-UniPathway"/>
</dbReference>
<evidence type="ECO:0000259" key="6">
    <source>
        <dbReference type="Pfam" id="PF00590"/>
    </source>
</evidence>
<evidence type="ECO:0000313" key="7">
    <source>
        <dbReference type="EMBL" id="ADK85821.1"/>
    </source>
</evidence>
<protein>
    <submittedName>
        <fullName evidence="7">Precorrin-6Y C5,15-methyltransferase (Decarboxylating), CbiT subunit</fullName>
        <ecNumber evidence="7">2.1.1.132</ecNumber>
    </submittedName>
</protein>
<dbReference type="NCBIfam" id="TIGR02469">
    <property type="entry name" value="CbiT"/>
    <property type="match status" value="1"/>
</dbReference>
<comment type="pathway">
    <text evidence="1">Cofactor biosynthesis; adenosylcobalamin biosynthesis.</text>
</comment>
<dbReference type="InterPro" id="IPR014776">
    <property type="entry name" value="4pyrrole_Mease_sub2"/>
</dbReference>
<dbReference type="GO" id="GO:0046025">
    <property type="term" value="F:precorrin-6Y C5,15-methyltransferase (decarboxylating) activity"/>
    <property type="evidence" value="ECO:0007669"/>
    <property type="project" value="UniProtKB-EC"/>
</dbReference>
<dbReference type="CDD" id="cd11644">
    <property type="entry name" value="Precorrin-6Y-MT"/>
    <property type="match status" value="1"/>
</dbReference>
<dbReference type="EC" id="2.1.1.132" evidence="7"/>
<dbReference type="GO" id="GO:0008276">
    <property type="term" value="F:protein methyltransferase activity"/>
    <property type="evidence" value="ECO:0007669"/>
    <property type="project" value="InterPro"/>
</dbReference>
<dbReference type="InterPro" id="IPR000878">
    <property type="entry name" value="4pyrrol_Mease"/>
</dbReference>
<dbReference type="UniPathway" id="UPA00148"/>
<dbReference type="PIRSF" id="PIRSF036428">
    <property type="entry name" value="CobL"/>
    <property type="match status" value="1"/>
</dbReference>
<dbReference type="RefSeq" id="WP_013259260.1">
    <property type="nucleotide sequence ID" value="NC_014365.1"/>
</dbReference>
<dbReference type="STRING" id="644282.Deba_2460"/>
<dbReference type="Gene3D" id="3.30.950.10">
    <property type="entry name" value="Methyltransferase, Cobalt-precorrin-4 Transmethylase, Domain 2"/>
    <property type="match status" value="1"/>
</dbReference>
<keyword evidence="8" id="KW-1185">Reference proteome</keyword>
<dbReference type="Gene3D" id="3.40.50.150">
    <property type="entry name" value="Vaccinia Virus protein VP39"/>
    <property type="match status" value="1"/>
</dbReference>
<dbReference type="CDD" id="cd02440">
    <property type="entry name" value="AdoMet_MTases"/>
    <property type="match status" value="1"/>
</dbReference>
<dbReference type="InterPro" id="IPR029063">
    <property type="entry name" value="SAM-dependent_MTases_sf"/>
</dbReference>
<dbReference type="SUPFAM" id="SSF53790">
    <property type="entry name" value="Tetrapyrrole methylase"/>
    <property type="match status" value="1"/>
</dbReference>
<reference evidence="7 8" key="1">
    <citation type="journal article" date="2010" name="Stand. Genomic Sci.">
        <title>Complete genome sequence of Desulfarculus baarsii type strain (2st14).</title>
        <authorList>
            <person name="Sun H."/>
            <person name="Spring S."/>
            <person name="Lapidus A."/>
            <person name="Davenport K."/>
            <person name="Del Rio T.G."/>
            <person name="Tice H."/>
            <person name="Nolan M."/>
            <person name="Copeland A."/>
            <person name="Cheng J.F."/>
            <person name="Lucas S."/>
            <person name="Tapia R."/>
            <person name="Goodwin L."/>
            <person name="Pitluck S."/>
            <person name="Ivanova N."/>
            <person name="Pagani I."/>
            <person name="Mavromatis K."/>
            <person name="Ovchinnikova G."/>
            <person name="Pati A."/>
            <person name="Chen A."/>
            <person name="Palaniappan K."/>
            <person name="Hauser L."/>
            <person name="Chang Y.J."/>
            <person name="Jeffries C.D."/>
            <person name="Detter J.C."/>
            <person name="Han C."/>
            <person name="Rohde M."/>
            <person name="Brambilla E."/>
            <person name="Goker M."/>
            <person name="Woyke T."/>
            <person name="Bristow J."/>
            <person name="Eisen J.A."/>
            <person name="Markowitz V."/>
            <person name="Hugenholtz P."/>
            <person name="Kyrpides N.C."/>
            <person name="Klenk H.P."/>
            <person name="Land M."/>
        </authorList>
    </citation>
    <scope>NUCLEOTIDE SEQUENCE [LARGE SCALE GENOMIC DNA]</scope>
    <source>
        <strain evidence="8">ATCC 33931 / DSM 2075 / LMG 7858 / VKM B-1802 / 2st14</strain>
    </source>
</reference>
<dbReference type="KEGG" id="dbr:Deba_2460"/>
<gene>
    <name evidence="7" type="ordered locus">Deba_2460</name>
</gene>
<dbReference type="Proteomes" id="UP000009047">
    <property type="component" value="Chromosome"/>
</dbReference>